<dbReference type="InParanoid" id="Q2GZ38"/>
<dbReference type="SUPFAM" id="SSF52047">
    <property type="entry name" value="RNI-like"/>
    <property type="match status" value="1"/>
</dbReference>
<dbReference type="Pfam" id="PF00646">
    <property type="entry name" value="F-box"/>
    <property type="match status" value="1"/>
</dbReference>
<feature type="domain" description="F-box" evidence="1">
    <location>
        <begin position="14"/>
        <end position="43"/>
    </location>
</feature>
<dbReference type="VEuPathDB" id="FungiDB:CHGG_05208"/>
<keyword evidence="3" id="KW-1185">Reference proteome</keyword>
<dbReference type="eggNOG" id="ENOG502S8B5">
    <property type="taxonomic scope" value="Eukaryota"/>
</dbReference>
<evidence type="ECO:0000313" key="3">
    <source>
        <dbReference type="Proteomes" id="UP000001056"/>
    </source>
</evidence>
<gene>
    <name evidence="2" type="ORF">CHGG_05208</name>
</gene>
<reference evidence="3" key="1">
    <citation type="journal article" date="2015" name="Genome Announc.">
        <title>Draft genome sequence of the cellulolytic fungus Chaetomium globosum.</title>
        <authorList>
            <person name="Cuomo C.A."/>
            <person name="Untereiner W.A."/>
            <person name="Ma L.-J."/>
            <person name="Grabherr M."/>
            <person name="Birren B.W."/>
        </authorList>
    </citation>
    <scope>NUCLEOTIDE SEQUENCE [LARGE SCALE GENOMIC DNA]</scope>
    <source>
        <strain evidence="3">ATCC 6205 / CBS 148.51 / DSM 1962 / NBRC 6347 / NRRL 1970</strain>
    </source>
</reference>
<dbReference type="InterPro" id="IPR036047">
    <property type="entry name" value="F-box-like_dom_sf"/>
</dbReference>
<dbReference type="AlphaFoldDB" id="Q2GZ38"/>
<accession>Q2GZ38</accession>
<dbReference type="Gene3D" id="3.80.10.10">
    <property type="entry name" value="Ribonuclease Inhibitor"/>
    <property type="match status" value="1"/>
</dbReference>
<proteinExistence type="predicted"/>
<dbReference type="STRING" id="306901.Q2GZ38"/>
<dbReference type="HOGENOM" id="CLU_043061_0_0_1"/>
<organism evidence="2 3">
    <name type="scientific">Chaetomium globosum (strain ATCC 6205 / CBS 148.51 / DSM 1962 / NBRC 6347 / NRRL 1970)</name>
    <name type="common">Soil fungus</name>
    <dbReference type="NCBI Taxonomy" id="306901"/>
    <lineage>
        <taxon>Eukaryota</taxon>
        <taxon>Fungi</taxon>
        <taxon>Dikarya</taxon>
        <taxon>Ascomycota</taxon>
        <taxon>Pezizomycotina</taxon>
        <taxon>Sordariomycetes</taxon>
        <taxon>Sordariomycetidae</taxon>
        <taxon>Sordariales</taxon>
        <taxon>Chaetomiaceae</taxon>
        <taxon>Chaetomium</taxon>
    </lineage>
</organism>
<dbReference type="GeneID" id="4391859"/>
<dbReference type="CDD" id="cd09917">
    <property type="entry name" value="F-box_SF"/>
    <property type="match status" value="1"/>
</dbReference>
<name>Q2GZ38_CHAGB</name>
<evidence type="ECO:0000259" key="1">
    <source>
        <dbReference type="Pfam" id="PF00646"/>
    </source>
</evidence>
<dbReference type="OrthoDB" id="4569416at2759"/>
<sequence>MTDTGHMEQGGPNSLPPELWLRICFLLDLPDAGNFRLVCKTFSGIGARVVFRRLVVHADPDNHSLLRILARDRAKSKYLQSFIYTPAPVRRSWAGAWSAGPVRTLLSDDGQVRQQAYAKLDQQRDAHSRVQGNLLICELLPVVLPRLTGLRSVIINCEGWHQCSDRYGARGSYTPLTLIHRQHGKPGSRVLTALLGALEKSETKLETLKAGRLEWRSIGDLPQTPTQLAPFSNLADLNLHFCVCGIDRFGLGAKHPDLAEYARLNEAKMLPNFLGSLPRLRALAIAFCSLSPRGPGVSEGWLRDVVRRGQHWPHLASLSFGGMNLTKSLLMDVLARHKDTLRRLELFAVWLDDHWPSALAEMRDMLTLEDATIWSGLCGDEGRWKMLGHPEPPRTEDRENVVHAIRKYMVQGGSCPITDETVARGPPEMFGGCRGSCWY</sequence>
<evidence type="ECO:0000313" key="2">
    <source>
        <dbReference type="EMBL" id="EAQ88589.1"/>
    </source>
</evidence>
<dbReference type="SUPFAM" id="SSF81383">
    <property type="entry name" value="F-box domain"/>
    <property type="match status" value="1"/>
</dbReference>
<dbReference type="InterPro" id="IPR001810">
    <property type="entry name" value="F-box_dom"/>
</dbReference>
<dbReference type="EMBL" id="CH408032">
    <property type="protein sequence ID" value="EAQ88589.1"/>
    <property type="molecule type" value="Genomic_DNA"/>
</dbReference>
<dbReference type="RefSeq" id="XP_001224422.1">
    <property type="nucleotide sequence ID" value="XM_001224421.1"/>
</dbReference>
<dbReference type="OMA" id="IRVQVHP"/>
<protein>
    <recommendedName>
        <fullName evidence="1">F-box domain-containing protein</fullName>
    </recommendedName>
</protein>
<dbReference type="InterPro" id="IPR032675">
    <property type="entry name" value="LRR_dom_sf"/>
</dbReference>
<dbReference type="Proteomes" id="UP000001056">
    <property type="component" value="Unassembled WGS sequence"/>
</dbReference>